<dbReference type="SMART" id="SM00086">
    <property type="entry name" value="PAC"/>
    <property type="match status" value="1"/>
</dbReference>
<dbReference type="InterPro" id="IPR029016">
    <property type="entry name" value="GAF-like_dom_sf"/>
</dbReference>
<dbReference type="Gene3D" id="3.30.450.40">
    <property type="match status" value="1"/>
</dbReference>
<dbReference type="SUPFAM" id="SSF55785">
    <property type="entry name" value="PYP-like sensor domain (PAS domain)"/>
    <property type="match status" value="2"/>
</dbReference>
<accession>A0A2W7N9J3</accession>
<dbReference type="OrthoDB" id="1120715at2"/>
<keyword evidence="2" id="KW-0472">Membrane</keyword>
<evidence type="ECO:0000313" key="5">
    <source>
        <dbReference type="EMBL" id="PZX16718.1"/>
    </source>
</evidence>
<dbReference type="InterPro" id="IPR001610">
    <property type="entry name" value="PAC"/>
</dbReference>
<dbReference type="SMART" id="SM00065">
    <property type="entry name" value="GAF"/>
    <property type="match status" value="1"/>
</dbReference>
<protein>
    <submittedName>
        <fullName evidence="5">PAS domain S-box-containing protein</fullName>
    </submittedName>
</protein>
<feature type="transmembrane region" description="Helical" evidence="2">
    <location>
        <begin position="51"/>
        <end position="73"/>
    </location>
</feature>
<dbReference type="InterPro" id="IPR013767">
    <property type="entry name" value="PAS_fold"/>
</dbReference>
<dbReference type="InterPro" id="IPR003018">
    <property type="entry name" value="GAF"/>
</dbReference>
<dbReference type="InterPro" id="IPR000014">
    <property type="entry name" value="PAS"/>
</dbReference>
<comment type="caution">
    <text evidence="5">The sequence shown here is derived from an EMBL/GenBank/DDBJ whole genome shotgun (WGS) entry which is preliminary data.</text>
</comment>
<dbReference type="PROSITE" id="PS50112">
    <property type="entry name" value="PAS"/>
    <property type="match status" value="1"/>
</dbReference>
<dbReference type="Pfam" id="PF13185">
    <property type="entry name" value="GAF_2"/>
    <property type="match status" value="1"/>
</dbReference>
<gene>
    <name evidence="5" type="ORF">LX69_01788</name>
</gene>
<dbReference type="GO" id="GO:0006355">
    <property type="term" value="P:regulation of DNA-templated transcription"/>
    <property type="evidence" value="ECO:0007669"/>
    <property type="project" value="InterPro"/>
</dbReference>
<dbReference type="InterPro" id="IPR000700">
    <property type="entry name" value="PAS-assoc_C"/>
</dbReference>
<dbReference type="PANTHER" id="PTHR44757">
    <property type="entry name" value="DIGUANYLATE CYCLASE DGCP"/>
    <property type="match status" value="1"/>
</dbReference>
<dbReference type="SUPFAM" id="SSF55781">
    <property type="entry name" value="GAF domain-like"/>
    <property type="match status" value="1"/>
</dbReference>
<feature type="domain" description="PAC" evidence="4">
    <location>
        <begin position="426"/>
        <end position="480"/>
    </location>
</feature>
<keyword evidence="2" id="KW-1133">Transmembrane helix</keyword>
<reference evidence="5 6" key="1">
    <citation type="submission" date="2018-06" db="EMBL/GenBank/DDBJ databases">
        <title>Genomic Encyclopedia of Archaeal and Bacterial Type Strains, Phase II (KMG-II): from individual species to whole genera.</title>
        <authorList>
            <person name="Goeker M."/>
        </authorList>
    </citation>
    <scope>NUCLEOTIDE SEQUENCE [LARGE SCALE GENOMIC DNA]</scope>
    <source>
        <strain evidence="5 6">DSM 6779</strain>
    </source>
</reference>
<proteinExistence type="predicted"/>
<dbReference type="EMBL" id="QKZK01000012">
    <property type="protein sequence ID" value="PZX16718.1"/>
    <property type="molecule type" value="Genomic_DNA"/>
</dbReference>
<dbReference type="Proteomes" id="UP000249239">
    <property type="component" value="Unassembled WGS sequence"/>
</dbReference>
<organism evidence="5 6">
    <name type="scientific">Breznakibacter xylanolyticus</name>
    <dbReference type="NCBI Taxonomy" id="990"/>
    <lineage>
        <taxon>Bacteria</taxon>
        <taxon>Pseudomonadati</taxon>
        <taxon>Bacteroidota</taxon>
        <taxon>Bacteroidia</taxon>
        <taxon>Marinilabiliales</taxon>
        <taxon>Marinilabiliaceae</taxon>
        <taxon>Breznakibacter</taxon>
    </lineage>
</organism>
<evidence type="ECO:0000256" key="1">
    <source>
        <dbReference type="SAM" id="Coils"/>
    </source>
</evidence>
<dbReference type="InterPro" id="IPR035965">
    <property type="entry name" value="PAS-like_dom_sf"/>
</dbReference>
<dbReference type="SMART" id="SM00091">
    <property type="entry name" value="PAS"/>
    <property type="match status" value="2"/>
</dbReference>
<feature type="coiled-coil region" evidence="1">
    <location>
        <begin position="320"/>
        <end position="354"/>
    </location>
</feature>
<dbReference type="Gene3D" id="3.30.450.20">
    <property type="entry name" value="PAS domain"/>
    <property type="match status" value="2"/>
</dbReference>
<dbReference type="CDD" id="cd00130">
    <property type="entry name" value="PAS"/>
    <property type="match status" value="2"/>
</dbReference>
<dbReference type="InterPro" id="IPR052155">
    <property type="entry name" value="Biofilm_reg_signaling"/>
</dbReference>
<keyword evidence="2" id="KW-0812">Transmembrane</keyword>
<feature type="transmembrane region" description="Helical" evidence="2">
    <location>
        <begin position="20"/>
        <end position="39"/>
    </location>
</feature>
<dbReference type="NCBIfam" id="TIGR00229">
    <property type="entry name" value="sensory_box"/>
    <property type="match status" value="2"/>
</dbReference>
<sequence>MKRIKTRQITNKYTVRGVFFGIVFLALSVLITSNSYLFVSQKGTFNDLFKMYPGLWLAAVMPIAFGIIGYYLAKGFVKIIKKQQQLLNKEAQRSQIVFDFIENLRQGNLETAIPIEQETDKLGQSLYRLKDFLIKNKLEEEQRRIEEEQRNWVTQGLAQFSEILRNSSDNLENLSYNIIHYLVNYSKINQGGVYLLNTKISGDKYFELKACIAFDRKKFTDKTILWGEGLIGRCALEKQTIYLTDVPNDYITITSGLGEANPRAILMVPLKVNEEIHGVIELASFNLFQPYEIAFVEKTAESSASTISNVKINIQTSNLLKETQIQAEKMSQQEEELRQNLEEMQATQEESERTAIEMKGIIEAIDHAAINCEFETDGTLISVNKNFLKTFKYNLEEIEGQNLRIFFFKNDLPELDKILADLKNGHNFKGRVRRRNKTGEEIYLLSTYTPVIDNEGEIIKILSLENDVTDQVKMEEELKRSKEELGILLEEARNEVKEQFREMESVKIRNEKTLEGALDAIITTDKEGTVQFFNIAAEKLWGYDRQEVLGNNVSMLFSADTIINDEFVRTFVTADEKKVVGERREAPIKNKYGDEIPVLFLLSEAQVGLEHSFTAFIQNVEVELF</sequence>
<dbReference type="PANTHER" id="PTHR44757:SF2">
    <property type="entry name" value="BIOFILM ARCHITECTURE MAINTENANCE PROTEIN MBAA"/>
    <property type="match status" value="1"/>
</dbReference>
<dbReference type="Pfam" id="PF00989">
    <property type="entry name" value="PAS"/>
    <property type="match status" value="1"/>
</dbReference>
<evidence type="ECO:0000256" key="2">
    <source>
        <dbReference type="SAM" id="Phobius"/>
    </source>
</evidence>
<evidence type="ECO:0000259" key="3">
    <source>
        <dbReference type="PROSITE" id="PS50112"/>
    </source>
</evidence>
<evidence type="ECO:0000259" key="4">
    <source>
        <dbReference type="PROSITE" id="PS50113"/>
    </source>
</evidence>
<name>A0A2W7N9J3_9BACT</name>
<dbReference type="PROSITE" id="PS50113">
    <property type="entry name" value="PAC"/>
    <property type="match status" value="1"/>
</dbReference>
<feature type="coiled-coil region" evidence="1">
    <location>
        <begin position="471"/>
        <end position="509"/>
    </location>
</feature>
<feature type="domain" description="PAS" evidence="3">
    <location>
        <begin position="506"/>
        <end position="591"/>
    </location>
</feature>
<keyword evidence="6" id="KW-1185">Reference proteome</keyword>
<dbReference type="RefSeq" id="WP_111445570.1">
    <property type="nucleotide sequence ID" value="NZ_QKZK01000012.1"/>
</dbReference>
<evidence type="ECO:0000313" key="6">
    <source>
        <dbReference type="Proteomes" id="UP000249239"/>
    </source>
</evidence>
<dbReference type="Pfam" id="PF13426">
    <property type="entry name" value="PAS_9"/>
    <property type="match status" value="1"/>
</dbReference>
<dbReference type="AlphaFoldDB" id="A0A2W7N9J3"/>
<keyword evidence="1" id="KW-0175">Coiled coil</keyword>